<feature type="chain" id="PRO_5016971705" description="histidine kinase" evidence="12">
    <location>
        <begin position="20"/>
        <end position="652"/>
    </location>
</feature>
<evidence type="ECO:0000256" key="5">
    <source>
        <dbReference type="ARBA" id="ARBA00022741"/>
    </source>
</evidence>
<dbReference type="SUPFAM" id="SSF55874">
    <property type="entry name" value="ATPase domain of HSP90 chaperone/DNA topoisomerase II/histidine kinase"/>
    <property type="match status" value="1"/>
</dbReference>
<comment type="catalytic activity">
    <reaction evidence="1">
        <text>ATP + protein L-histidine = ADP + protein N-phospho-L-histidine.</text>
        <dbReference type="EC" id="2.7.13.3"/>
    </reaction>
</comment>
<evidence type="ECO:0000256" key="9">
    <source>
        <dbReference type="PROSITE-ProRule" id="PRU00339"/>
    </source>
</evidence>
<dbReference type="PROSITE" id="PS50109">
    <property type="entry name" value="HIS_KIN"/>
    <property type="match status" value="1"/>
</dbReference>
<dbReference type="PROSITE" id="PS50005">
    <property type="entry name" value="TPR"/>
    <property type="match status" value="1"/>
</dbReference>
<dbReference type="Pfam" id="PF13424">
    <property type="entry name" value="TPR_12"/>
    <property type="match status" value="1"/>
</dbReference>
<dbReference type="GO" id="GO:0046983">
    <property type="term" value="F:protein dimerization activity"/>
    <property type="evidence" value="ECO:0007669"/>
    <property type="project" value="InterPro"/>
</dbReference>
<dbReference type="PANTHER" id="PTHR24421:SF10">
    <property type="entry name" value="NITRATE_NITRITE SENSOR PROTEIN NARQ"/>
    <property type="match status" value="1"/>
</dbReference>
<reference evidence="14 15" key="1">
    <citation type="submission" date="2018-06" db="EMBL/GenBank/DDBJ databases">
        <authorList>
            <consortium name="Pathogen Informatics"/>
            <person name="Doyle S."/>
        </authorList>
    </citation>
    <scope>NUCLEOTIDE SEQUENCE [LARGE SCALE GENOMIC DNA]</scope>
    <source>
        <strain evidence="14 15">NCTC11388</strain>
    </source>
</reference>
<sequence length="652" mass="74814">MKRLLLFVILLLQYSYSVAQDNKNKIYTDSLSKVLQTAANDSIKARSAYLLSNHWIKQKDTLQSLRYLDKGKQLSGKNSYLNALYAFYKGSYLFIKDGETQECMNLYKQAALLFAQHKSKESYEFQVKSWHNYAMMLDHKDNKKGMVEILIKKAIPAAELAEDHEWVARSYGNIGMAFANTATYDKAIEYYEKSIRYYEQHNLSKDRYAIVLLDLARVYVESKKADKATPYIRKAETILRTIPKSVAHLILGETASMYYQHKKDYTKAEEYIKQAIAVATELNIPYELNSLRYQYFNVYFNQKKFPLALKELYAVMENMPFEMANNRQQIALDLSDTYKEMGDYKNALTWMKNHAALKDSIYEENTKKEIADLEIKFKTAEKEKKIVQLEAEKQQTLLQQKNQLLFSWILGIGACLLLCVLSVFIYFYKQHKKQAQQQLSILKQQQELKFAQAMLAGEEQERSRLARDLHDGLGGALVGIKYKLAAETETTSINDIRTQLDNSISELRHIARNMMPETLVRSGLTVALEDLCTSLHREGLVIELQCDEIKSDTPPGVQSNIYRIIQELLNNAIRHGNATRIIVQCFQNEEGFLITVEDNGKGFDVSQTEQQGKGIGLQNVRMRASYMKGNVDISSVAGEGTSVNIELLFDKG</sequence>
<dbReference type="GO" id="GO:0016020">
    <property type="term" value="C:membrane"/>
    <property type="evidence" value="ECO:0007669"/>
    <property type="project" value="InterPro"/>
</dbReference>
<organism evidence="14 15">
    <name type="scientific">Sphingobacterium spiritivorum</name>
    <name type="common">Flavobacterium spiritivorum</name>
    <dbReference type="NCBI Taxonomy" id="258"/>
    <lineage>
        <taxon>Bacteria</taxon>
        <taxon>Pseudomonadati</taxon>
        <taxon>Bacteroidota</taxon>
        <taxon>Sphingobacteriia</taxon>
        <taxon>Sphingobacteriales</taxon>
        <taxon>Sphingobacteriaceae</taxon>
        <taxon>Sphingobacterium</taxon>
    </lineage>
</organism>
<feature type="signal peptide" evidence="12">
    <location>
        <begin position="1"/>
        <end position="19"/>
    </location>
</feature>
<keyword evidence="11" id="KW-0812">Transmembrane</keyword>
<evidence type="ECO:0000256" key="11">
    <source>
        <dbReference type="SAM" id="Phobius"/>
    </source>
</evidence>
<keyword evidence="8" id="KW-0902">Two-component regulatory system</keyword>
<feature type="repeat" description="TPR" evidence="9">
    <location>
        <begin position="168"/>
        <end position="201"/>
    </location>
</feature>
<keyword evidence="9" id="KW-0802">TPR repeat</keyword>
<dbReference type="CDD" id="cd16917">
    <property type="entry name" value="HATPase_UhpB-NarQ-NarX-like"/>
    <property type="match status" value="1"/>
</dbReference>
<proteinExistence type="predicted"/>
<accession>A0A380BHR6</accession>
<dbReference type="GO" id="GO:0000155">
    <property type="term" value="F:phosphorelay sensor kinase activity"/>
    <property type="evidence" value="ECO:0007669"/>
    <property type="project" value="InterPro"/>
</dbReference>
<keyword evidence="4 14" id="KW-0808">Transferase</keyword>
<dbReference type="RefSeq" id="WP_115169206.1">
    <property type="nucleotide sequence ID" value="NZ_UGYW01000002.1"/>
</dbReference>
<dbReference type="InterPro" id="IPR003594">
    <property type="entry name" value="HATPase_dom"/>
</dbReference>
<dbReference type="InterPro" id="IPR005467">
    <property type="entry name" value="His_kinase_dom"/>
</dbReference>
<dbReference type="InterPro" id="IPR050482">
    <property type="entry name" value="Sensor_HK_TwoCompSys"/>
</dbReference>
<dbReference type="Pfam" id="PF02518">
    <property type="entry name" value="HATPase_c"/>
    <property type="match status" value="1"/>
</dbReference>
<protein>
    <recommendedName>
        <fullName evidence="2">histidine kinase</fullName>
        <ecNumber evidence="2">2.7.13.3</ecNumber>
    </recommendedName>
</protein>
<dbReference type="Proteomes" id="UP000254893">
    <property type="component" value="Unassembled WGS sequence"/>
</dbReference>
<evidence type="ECO:0000256" key="4">
    <source>
        <dbReference type="ARBA" id="ARBA00022679"/>
    </source>
</evidence>
<dbReference type="SMART" id="SM00387">
    <property type="entry name" value="HATPase_c"/>
    <property type="match status" value="1"/>
</dbReference>
<dbReference type="InterPro" id="IPR036890">
    <property type="entry name" value="HATPase_C_sf"/>
</dbReference>
<evidence type="ECO:0000256" key="8">
    <source>
        <dbReference type="ARBA" id="ARBA00023012"/>
    </source>
</evidence>
<dbReference type="SMART" id="SM00028">
    <property type="entry name" value="TPR"/>
    <property type="match status" value="3"/>
</dbReference>
<evidence type="ECO:0000259" key="13">
    <source>
        <dbReference type="PROSITE" id="PS50109"/>
    </source>
</evidence>
<feature type="coiled-coil region" evidence="10">
    <location>
        <begin position="441"/>
        <end position="468"/>
    </location>
</feature>
<dbReference type="EMBL" id="UGYW01000002">
    <property type="protein sequence ID" value="SUJ01592.1"/>
    <property type="molecule type" value="Genomic_DNA"/>
</dbReference>
<dbReference type="InterPro" id="IPR011712">
    <property type="entry name" value="Sig_transdc_His_kin_sub3_dim/P"/>
</dbReference>
<name>A0A380BHR6_SPHSI</name>
<dbReference type="GO" id="GO:0005524">
    <property type="term" value="F:ATP binding"/>
    <property type="evidence" value="ECO:0007669"/>
    <property type="project" value="UniProtKB-KW"/>
</dbReference>
<evidence type="ECO:0000313" key="15">
    <source>
        <dbReference type="Proteomes" id="UP000254893"/>
    </source>
</evidence>
<keyword evidence="3" id="KW-0597">Phosphoprotein</keyword>
<feature type="domain" description="Histidine kinase" evidence="13">
    <location>
        <begin position="464"/>
        <end position="651"/>
    </location>
</feature>
<evidence type="ECO:0000313" key="14">
    <source>
        <dbReference type="EMBL" id="SUJ01592.1"/>
    </source>
</evidence>
<gene>
    <name evidence="14" type="primary">vraS_1</name>
    <name evidence="14" type="ORF">NCTC11388_00812</name>
</gene>
<evidence type="ECO:0000256" key="2">
    <source>
        <dbReference type="ARBA" id="ARBA00012438"/>
    </source>
</evidence>
<keyword evidence="10" id="KW-0175">Coiled coil</keyword>
<dbReference type="Gene3D" id="1.25.40.10">
    <property type="entry name" value="Tetratricopeptide repeat domain"/>
    <property type="match status" value="2"/>
</dbReference>
<dbReference type="Gene3D" id="3.30.565.10">
    <property type="entry name" value="Histidine kinase-like ATPase, C-terminal domain"/>
    <property type="match status" value="1"/>
</dbReference>
<evidence type="ECO:0000256" key="1">
    <source>
        <dbReference type="ARBA" id="ARBA00000085"/>
    </source>
</evidence>
<keyword evidence="11" id="KW-1133">Transmembrane helix</keyword>
<dbReference type="Pfam" id="PF13181">
    <property type="entry name" value="TPR_8"/>
    <property type="match status" value="1"/>
</dbReference>
<keyword evidence="5" id="KW-0547">Nucleotide-binding</keyword>
<dbReference type="PANTHER" id="PTHR24421">
    <property type="entry name" value="NITRATE/NITRITE SENSOR PROTEIN NARX-RELATED"/>
    <property type="match status" value="1"/>
</dbReference>
<evidence type="ECO:0000256" key="7">
    <source>
        <dbReference type="ARBA" id="ARBA00022840"/>
    </source>
</evidence>
<dbReference type="SUPFAM" id="SSF48452">
    <property type="entry name" value="TPR-like"/>
    <property type="match status" value="1"/>
</dbReference>
<feature type="transmembrane region" description="Helical" evidence="11">
    <location>
        <begin position="405"/>
        <end position="428"/>
    </location>
</feature>
<evidence type="ECO:0000256" key="10">
    <source>
        <dbReference type="SAM" id="Coils"/>
    </source>
</evidence>
<keyword evidence="11" id="KW-0472">Membrane</keyword>
<keyword evidence="6" id="KW-0418">Kinase</keyword>
<dbReference type="InterPro" id="IPR011990">
    <property type="entry name" value="TPR-like_helical_dom_sf"/>
</dbReference>
<evidence type="ECO:0000256" key="12">
    <source>
        <dbReference type="SAM" id="SignalP"/>
    </source>
</evidence>
<keyword evidence="7" id="KW-0067">ATP-binding</keyword>
<dbReference type="Gene3D" id="1.20.5.1930">
    <property type="match status" value="1"/>
</dbReference>
<evidence type="ECO:0000256" key="6">
    <source>
        <dbReference type="ARBA" id="ARBA00022777"/>
    </source>
</evidence>
<dbReference type="InterPro" id="IPR019734">
    <property type="entry name" value="TPR_rpt"/>
</dbReference>
<dbReference type="Pfam" id="PF07730">
    <property type="entry name" value="HisKA_3"/>
    <property type="match status" value="1"/>
</dbReference>
<dbReference type="EC" id="2.7.13.3" evidence="2"/>
<evidence type="ECO:0000256" key="3">
    <source>
        <dbReference type="ARBA" id="ARBA00022553"/>
    </source>
</evidence>
<feature type="coiled-coil region" evidence="10">
    <location>
        <begin position="363"/>
        <end position="399"/>
    </location>
</feature>
<keyword evidence="12" id="KW-0732">Signal</keyword>
<dbReference type="AlphaFoldDB" id="A0A380BHR6"/>